<accession>A0ABD1ZP68</accession>
<dbReference type="EMBL" id="JBHFFA010000001">
    <property type="protein sequence ID" value="KAL2651999.1"/>
    <property type="molecule type" value="Genomic_DNA"/>
</dbReference>
<gene>
    <name evidence="1" type="ORF">R1flu_020127</name>
</gene>
<protein>
    <submittedName>
        <fullName evidence="1">Uncharacterized protein</fullName>
    </submittedName>
</protein>
<sequence>MLSPRSSMSNRNVGDISSIWNATGDLLPWKFFGISISRKSTEDSILMTLRNLLKCFEALILFQLKQLGVRGNFNHHG</sequence>
<organism evidence="1 2">
    <name type="scientific">Riccia fluitans</name>
    <dbReference type="NCBI Taxonomy" id="41844"/>
    <lineage>
        <taxon>Eukaryota</taxon>
        <taxon>Viridiplantae</taxon>
        <taxon>Streptophyta</taxon>
        <taxon>Embryophyta</taxon>
        <taxon>Marchantiophyta</taxon>
        <taxon>Marchantiopsida</taxon>
        <taxon>Marchantiidae</taxon>
        <taxon>Marchantiales</taxon>
        <taxon>Ricciaceae</taxon>
        <taxon>Riccia</taxon>
    </lineage>
</organism>
<dbReference type="AlphaFoldDB" id="A0ABD1ZP68"/>
<reference evidence="1 2" key="1">
    <citation type="submission" date="2024-09" db="EMBL/GenBank/DDBJ databases">
        <title>Chromosome-scale assembly of Riccia fluitans.</title>
        <authorList>
            <person name="Paukszto L."/>
            <person name="Sawicki J."/>
            <person name="Karawczyk K."/>
            <person name="Piernik-Szablinska J."/>
            <person name="Szczecinska M."/>
            <person name="Mazdziarz M."/>
        </authorList>
    </citation>
    <scope>NUCLEOTIDE SEQUENCE [LARGE SCALE GENOMIC DNA]</scope>
    <source>
        <strain evidence="1">Rf_01</strain>
        <tissue evidence="1">Aerial parts of the thallus</tissue>
    </source>
</reference>
<name>A0ABD1ZP68_9MARC</name>
<keyword evidence="2" id="KW-1185">Reference proteome</keyword>
<evidence type="ECO:0000313" key="1">
    <source>
        <dbReference type="EMBL" id="KAL2651999.1"/>
    </source>
</evidence>
<dbReference type="Proteomes" id="UP001605036">
    <property type="component" value="Unassembled WGS sequence"/>
</dbReference>
<evidence type="ECO:0000313" key="2">
    <source>
        <dbReference type="Proteomes" id="UP001605036"/>
    </source>
</evidence>
<proteinExistence type="predicted"/>
<comment type="caution">
    <text evidence="1">The sequence shown here is derived from an EMBL/GenBank/DDBJ whole genome shotgun (WGS) entry which is preliminary data.</text>
</comment>